<keyword evidence="4 6" id="KW-1133">Transmembrane helix</keyword>
<feature type="domain" description="Saposin-like type B region 1" evidence="7">
    <location>
        <begin position="29"/>
        <end position="64"/>
    </location>
</feature>
<reference evidence="8" key="3">
    <citation type="submission" date="2021-05" db="UniProtKB">
        <authorList>
            <consortium name="EnsemblPlants"/>
        </authorList>
    </citation>
    <scope>IDENTIFICATION</scope>
    <source>
        <strain evidence="8">cv. B73</strain>
    </source>
</reference>
<keyword evidence="5 6" id="KW-0472">Membrane</keyword>
<name>A0A804MNN7_MAIZE</name>
<evidence type="ECO:0000256" key="3">
    <source>
        <dbReference type="ARBA" id="ARBA00022692"/>
    </source>
</evidence>
<sequence>MEIKPEAFCKQFALCRNTTLFSGVRSESTCVFCHHLFDEIMSKLKDRDVEFEIIQILIKECSKIEEGLKKIEQIIVDSALVETNMIGGVTGIALGVALFFGFGSFSVLFTNDPAVLGTAKSRVWFVTVSQPINAIAFVMDGLYYCVSDLAYVAYSVFFVGAVSSAFLLSIAPKLGVGMCPDSGPGIFLSSLVQP</sequence>
<evidence type="ECO:0000313" key="9">
    <source>
        <dbReference type="Proteomes" id="UP000007305"/>
    </source>
</evidence>
<evidence type="ECO:0000259" key="7">
    <source>
        <dbReference type="Pfam" id="PF05184"/>
    </source>
</evidence>
<dbReference type="InterPro" id="IPR007856">
    <property type="entry name" value="SapB_1"/>
</dbReference>
<feature type="transmembrane region" description="Helical" evidence="6">
    <location>
        <begin position="123"/>
        <end position="143"/>
    </location>
</feature>
<dbReference type="Gramene" id="Zm00001eb100400_T001">
    <property type="protein sequence ID" value="Zm00001eb100400_P001"/>
    <property type="gene ID" value="Zm00001eb100400"/>
</dbReference>
<protein>
    <recommendedName>
        <fullName evidence="7">Saposin-like type B region 1 domain-containing protein</fullName>
    </recommendedName>
</protein>
<comment type="similarity">
    <text evidence="2">Belongs to the multi antimicrobial extrusion (MATE) (TC 2.A.66.1) family.</text>
</comment>
<dbReference type="InterPro" id="IPR011001">
    <property type="entry name" value="Saposin-like"/>
</dbReference>
<dbReference type="GO" id="GO:0006629">
    <property type="term" value="P:lipid metabolic process"/>
    <property type="evidence" value="ECO:0007669"/>
    <property type="project" value="InterPro"/>
</dbReference>
<evidence type="ECO:0000256" key="4">
    <source>
        <dbReference type="ARBA" id="ARBA00022989"/>
    </source>
</evidence>
<dbReference type="GO" id="GO:0016020">
    <property type="term" value="C:membrane"/>
    <property type="evidence" value="ECO:0007669"/>
    <property type="project" value="UniProtKB-SubCell"/>
</dbReference>
<dbReference type="InParanoid" id="A0A804MNN7"/>
<dbReference type="EnsemblPlants" id="Zm00001eb100400_T001">
    <property type="protein sequence ID" value="Zm00001eb100400_P001"/>
    <property type="gene ID" value="Zm00001eb100400"/>
</dbReference>
<proteinExistence type="inferred from homology"/>
<comment type="subcellular location">
    <subcellularLocation>
        <location evidence="1">Membrane</location>
        <topology evidence="1">Multi-pass membrane protein</topology>
    </subcellularLocation>
</comment>
<evidence type="ECO:0000313" key="8">
    <source>
        <dbReference type="EnsemblPlants" id="Zm00001eb100400_P001"/>
    </source>
</evidence>
<dbReference type="Pfam" id="PF05184">
    <property type="entry name" value="SapB_1"/>
    <property type="match status" value="1"/>
</dbReference>
<dbReference type="AlphaFoldDB" id="A0A804MNN7"/>
<organism evidence="8 9">
    <name type="scientific">Zea mays</name>
    <name type="common">Maize</name>
    <dbReference type="NCBI Taxonomy" id="4577"/>
    <lineage>
        <taxon>Eukaryota</taxon>
        <taxon>Viridiplantae</taxon>
        <taxon>Streptophyta</taxon>
        <taxon>Embryophyta</taxon>
        <taxon>Tracheophyta</taxon>
        <taxon>Spermatophyta</taxon>
        <taxon>Magnoliopsida</taxon>
        <taxon>Liliopsida</taxon>
        <taxon>Poales</taxon>
        <taxon>Poaceae</taxon>
        <taxon>PACMAD clade</taxon>
        <taxon>Panicoideae</taxon>
        <taxon>Andropogonodae</taxon>
        <taxon>Andropogoneae</taxon>
        <taxon>Tripsacinae</taxon>
        <taxon>Zea</taxon>
    </lineage>
</organism>
<dbReference type="InterPro" id="IPR044644">
    <property type="entry name" value="DinF-like"/>
</dbReference>
<dbReference type="SUPFAM" id="SSF47862">
    <property type="entry name" value="Saposin"/>
    <property type="match status" value="1"/>
</dbReference>
<feature type="transmembrane region" description="Helical" evidence="6">
    <location>
        <begin position="86"/>
        <end position="111"/>
    </location>
</feature>
<keyword evidence="9" id="KW-1185">Reference proteome</keyword>
<evidence type="ECO:0000256" key="6">
    <source>
        <dbReference type="SAM" id="Phobius"/>
    </source>
</evidence>
<reference evidence="8" key="2">
    <citation type="submission" date="2019-07" db="EMBL/GenBank/DDBJ databases">
        <authorList>
            <person name="Seetharam A."/>
            <person name="Woodhouse M."/>
            <person name="Cannon E."/>
        </authorList>
    </citation>
    <scope>NUCLEOTIDE SEQUENCE [LARGE SCALE GENOMIC DNA]</scope>
    <source>
        <strain evidence="8">cv. B73</strain>
    </source>
</reference>
<accession>A0A804MNN7</accession>
<evidence type="ECO:0000256" key="2">
    <source>
        <dbReference type="ARBA" id="ARBA00010199"/>
    </source>
</evidence>
<dbReference type="PANTHER" id="PTHR42893:SF46">
    <property type="entry name" value="PROTEIN DETOXIFICATION 44, CHLOROPLASTIC"/>
    <property type="match status" value="1"/>
</dbReference>
<keyword evidence="3 6" id="KW-0812">Transmembrane</keyword>
<feature type="transmembrane region" description="Helical" evidence="6">
    <location>
        <begin position="149"/>
        <end position="168"/>
    </location>
</feature>
<evidence type="ECO:0000256" key="5">
    <source>
        <dbReference type="ARBA" id="ARBA00023136"/>
    </source>
</evidence>
<dbReference type="PANTHER" id="PTHR42893">
    <property type="entry name" value="PROTEIN DETOXIFICATION 44, CHLOROPLASTIC-RELATED"/>
    <property type="match status" value="1"/>
</dbReference>
<evidence type="ECO:0000256" key="1">
    <source>
        <dbReference type="ARBA" id="ARBA00004141"/>
    </source>
</evidence>
<dbReference type="Proteomes" id="UP000007305">
    <property type="component" value="Chromosome 2"/>
</dbReference>
<reference evidence="9" key="1">
    <citation type="submission" date="2015-12" db="EMBL/GenBank/DDBJ databases">
        <title>Update maize B73 reference genome by single molecule sequencing technologies.</title>
        <authorList>
            <consortium name="Maize Genome Sequencing Project"/>
            <person name="Ware D."/>
        </authorList>
    </citation>
    <scope>NUCLEOTIDE SEQUENCE [LARGE SCALE GENOMIC DNA]</scope>
    <source>
        <strain evidence="9">cv. B73</strain>
    </source>
</reference>